<dbReference type="EMBL" id="JALLAZ020001698">
    <property type="protein sequence ID" value="KAL3767655.1"/>
    <property type="molecule type" value="Genomic_DNA"/>
</dbReference>
<organism evidence="4 5">
    <name type="scientific">Stephanodiscus triporus</name>
    <dbReference type="NCBI Taxonomy" id="2934178"/>
    <lineage>
        <taxon>Eukaryota</taxon>
        <taxon>Sar</taxon>
        <taxon>Stramenopiles</taxon>
        <taxon>Ochrophyta</taxon>
        <taxon>Bacillariophyta</taxon>
        <taxon>Coscinodiscophyceae</taxon>
        <taxon>Thalassiosirophycidae</taxon>
        <taxon>Stephanodiscales</taxon>
        <taxon>Stephanodiscaceae</taxon>
        <taxon>Stephanodiscus</taxon>
    </lineage>
</organism>
<dbReference type="Pfam" id="PF00069">
    <property type="entry name" value="Pkinase"/>
    <property type="match status" value="1"/>
</dbReference>
<keyword evidence="2" id="KW-0732">Signal</keyword>
<dbReference type="InterPro" id="IPR011009">
    <property type="entry name" value="Kinase-like_dom_sf"/>
</dbReference>
<feature type="region of interest" description="Disordered" evidence="1">
    <location>
        <begin position="29"/>
        <end position="61"/>
    </location>
</feature>
<dbReference type="InterPro" id="IPR000719">
    <property type="entry name" value="Prot_kinase_dom"/>
</dbReference>
<protein>
    <recommendedName>
        <fullName evidence="3">Protein kinase domain-containing protein</fullName>
    </recommendedName>
</protein>
<gene>
    <name evidence="4" type="ORF">ACHAW5_006996</name>
</gene>
<reference evidence="4 5" key="1">
    <citation type="submission" date="2024-10" db="EMBL/GenBank/DDBJ databases">
        <title>Updated reference genomes for cyclostephanoid diatoms.</title>
        <authorList>
            <person name="Roberts W.R."/>
            <person name="Alverson A.J."/>
        </authorList>
    </citation>
    <scope>NUCLEOTIDE SEQUENCE [LARGE SCALE GENOMIC DNA]</scope>
    <source>
        <strain evidence="4 5">AJA276-08</strain>
    </source>
</reference>
<accession>A0ABD3N4M4</accession>
<evidence type="ECO:0000313" key="5">
    <source>
        <dbReference type="Proteomes" id="UP001530315"/>
    </source>
</evidence>
<feature type="compositionally biased region" description="Basic and acidic residues" evidence="1">
    <location>
        <begin position="35"/>
        <end position="59"/>
    </location>
</feature>
<dbReference type="Gene3D" id="1.10.510.10">
    <property type="entry name" value="Transferase(Phosphotransferase) domain 1"/>
    <property type="match status" value="1"/>
</dbReference>
<dbReference type="Proteomes" id="UP001530315">
    <property type="component" value="Unassembled WGS sequence"/>
</dbReference>
<feature type="domain" description="Protein kinase" evidence="3">
    <location>
        <begin position="229"/>
        <end position="590"/>
    </location>
</feature>
<evidence type="ECO:0000256" key="2">
    <source>
        <dbReference type="SAM" id="SignalP"/>
    </source>
</evidence>
<dbReference type="AlphaFoldDB" id="A0ABD3N4M4"/>
<dbReference type="InterPro" id="IPR050167">
    <property type="entry name" value="Ser_Thr_protein_kinase"/>
</dbReference>
<dbReference type="SMART" id="SM00220">
    <property type="entry name" value="S_TKc"/>
    <property type="match status" value="1"/>
</dbReference>
<comment type="caution">
    <text evidence="4">The sequence shown here is derived from an EMBL/GenBank/DDBJ whole genome shotgun (WGS) entry which is preliminary data.</text>
</comment>
<feature type="signal peptide" evidence="2">
    <location>
        <begin position="1"/>
        <end position="26"/>
    </location>
</feature>
<dbReference type="PANTHER" id="PTHR23257">
    <property type="entry name" value="SERINE-THREONINE PROTEIN KINASE"/>
    <property type="match status" value="1"/>
</dbReference>
<sequence length="607" mass="67706">MALTTSTVIPLLGALIIFSSITNLHSLGGGGGGGVDREAASWDQVPPRDGEQKQLVRRDKTTRRKTMAVRGVLNDRPLVNSRTGGNDDSQNRKGQSFWRETATNGYSQQINLNNEDSRQPVSFTPHPTMRARQSSPFSHLLLPPPTASIKINRLVCLDGKHVITQNNVDAHLENWLGEDHSDGIVVGKSSSDELAYRTQTVVWDHEDECVPMSAWQSNIHPTCNSLHEVDISQLINAGAFSLVSSRGFWRNAWKVDVVERAEGIETADSSQDQQYPPGFLGRTEDNGESVNTHVVLKSIKYIHEPNKEVFELSRVDAISLDVLTKSRFTINIYGFCGSSSLQEFAGGDLKGLLPVLDPIDKLRMATWLANGIADIHAVDSWNSVSYFDEGAHAVHSLTGSADIDAEAATEDNDGYNRSATPVSLIHNDINMDNILLGYRNRVETPLINDFNIAVFQKRNKQTGLPCQFHGRFANPQWMSPEQQERDEDELSTGKLNEKIDIYALGNILYKIAVGNSPWKYDYKVNRITEKEKKSIARAKLKGRKPKVPPELRNSTSPIKAVLTAMNKCYRNDARLRPSARELAAYLQSELDAIELPLKVMDRFEFDK</sequence>
<dbReference type="PROSITE" id="PS50011">
    <property type="entry name" value="PROTEIN_KINASE_DOM"/>
    <property type="match status" value="1"/>
</dbReference>
<feature type="region of interest" description="Disordered" evidence="1">
    <location>
        <begin position="266"/>
        <end position="286"/>
    </location>
</feature>
<evidence type="ECO:0000259" key="3">
    <source>
        <dbReference type="PROSITE" id="PS50011"/>
    </source>
</evidence>
<evidence type="ECO:0000313" key="4">
    <source>
        <dbReference type="EMBL" id="KAL3767655.1"/>
    </source>
</evidence>
<name>A0ABD3N4M4_9STRA</name>
<evidence type="ECO:0000256" key="1">
    <source>
        <dbReference type="SAM" id="MobiDB-lite"/>
    </source>
</evidence>
<proteinExistence type="predicted"/>
<feature type="chain" id="PRO_5044821085" description="Protein kinase domain-containing protein" evidence="2">
    <location>
        <begin position="27"/>
        <end position="607"/>
    </location>
</feature>
<dbReference type="SUPFAM" id="SSF56112">
    <property type="entry name" value="Protein kinase-like (PK-like)"/>
    <property type="match status" value="1"/>
</dbReference>
<keyword evidence="5" id="KW-1185">Reference proteome</keyword>